<dbReference type="Proteomes" id="UP000310016">
    <property type="component" value="Unassembled WGS sequence"/>
</dbReference>
<dbReference type="EMBL" id="SUMF01000005">
    <property type="protein sequence ID" value="TJZ74853.1"/>
    <property type="molecule type" value="Genomic_DNA"/>
</dbReference>
<dbReference type="Gene3D" id="1.10.357.10">
    <property type="entry name" value="Tetracycline Repressor, domain 2"/>
    <property type="match status" value="1"/>
</dbReference>
<organism evidence="1 2">
    <name type="scientific">Chitiniphilus eburneus</name>
    <dbReference type="NCBI Taxonomy" id="2571148"/>
    <lineage>
        <taxon>Bacteria</taxon>
        <taxon>Pseudomonadati</taxon>
        <taxon>Pseudomonadota</taxon>
        <taxon>Betaproteobacteria</taxon>
        <taxon>Neisseriales</taxon>
        <taxon>Chitinibacteraceae</taxon>
        <taxon>Chitiniphilus</taxon>
    </lineage>
</organism>
<evidence type="ECO:0000313" key="1">
    <source>
        <dbReference type="EMBL" id="TJZ74853.1"/>
    </source>
</evidence>
<accession>A0A4U0Q1F6</accession>
<dbReference type="SUPFAM" id="SSF46689">
    <property type="entry name" value="Homeodomain-like"/>
    <property type="match status" value="1"/>
</dbReference>
<sequence>MDILVEQGYAALGEQRICMRAGVSRGALRHHYPQGRYDLLPNVVESLLDDEATRMASLGPLSAKERLYLMLYGLMAMPHRQVSVAILEIWMAARGDAKLARCTKSIFDDVLTRLFGHAPGQPADAEELALRCLLHGATLHRFSSDYNSETLQQSVRWMLDRLDPPPKVDELLAAWLESAVKAEPALA</sequence>
<name>A0A4U0Q1F6_9NEIS</name>
<keyword evidence="2" id="KW-1185">Reference proteome</keyword>
<dbReference type="OrthoDB" id="8617654at2"/>
<comment type="caution">
    <text evidence="1">The sequence shown here is derived from an EMBL/GenBank/DDBJ whole genome shotgun (WGS) entry which is preliminary data.</text>
</comment>
<reference evidence="1 2" key="1">
    <citation type="submission" date="2019-04" db="EMBL/GenBank/DDBJ databases">
        <title>Chitiniphilus eburnea sp. nov., a novel chitinolytic bacterium isolated from aquaculture sludge.</title>
        <authorList>
            <person name="Sheng M."/>
        </authorList>
    </citation>
    <scope>NUCLEOTIDE SEQUENCE [LARGE SCALE GENOMIC DNA]</scope>
    <source>
        <strain evidence="1 2">HX-2-15</strain>
    </source>
</reference>
<proteinExistence type="predicted"/>
<evidence type="ECO:0000313" key="2">
    <source>
        <dbReference type="Proteomes" id="UP000310016"/>
    </source>
</evidence>
<protein>
    <submittedName>
        <fullName evidence="1">TetR/AcrR family transcriptional regulator</fullName>
    </submittedName>
</protein>
<dbReference type="InterPro" id="IPR009057">
    <property type="entry name" value="Homeodomain-like_sf"/>
</dbReference>
<dbReference type="AlphaFoldDB" id="A0A4U0Q1F6"/>
<gene>
    <name evidence="1" type="ORF">FAZ21_07720</name>
</gene>